<name>A0A6J4JKU2_9ACTN</name>
<reference evidence="1" key="1">
    <citation type="submission" date="2020-02" db="EMBL/GenBank/DDBJ databases">
        <authorList>
            <person name="Meier V. D."/>
        </authorList>
    </citation>
    <scope>NUCLEOTIDE SEQUENCE</scope>
    <source>
        <strain evidence="1">AVDCRST_MAG41</strain>
    </source>
</reference>
<proteinExistence type="predicted"/>
<accession>A0A6J4JKU2</accession>
<dbReference type="AlphaFoldDB" id="A0A6J4JKU2"/>
<protein>
    <submittedName>
        <fullName evidence="1">Uncharacterized protein</fullName>
    </submittedName>
</protein>
<sequence>MRTERLVRRAYRLRSWVLCRLGRHLWARRRNPEVGGRGALYEDCRRCGTVRMGWGDRGPGPLG</sequence>
<gene>
    <name evidence="1" type="ORF">AVDCRST_MAG41-3592</name>
</gene>
<organism evidence="1">
    <name type="scientific">uncultured Mycobacteriales bacterium</name>
    <dbReference type="NCBI Taxonomy" id="581187"/>
    <lineage>
        <taxon>Bacteria</taxon>
        <taxon>Bacillati</taxon>
        <taxon>Actinomycetota</taxon>
        <taxon>Actinomycetes</taxon>
        <taxon>Mycobacteriales</taxon>
        <taxon>environmental samples</taxon>
    </lineage>
</organism>
<evidence type="ECO:0000313" key="1">
    <source>
        <dbReference type="EMBL" id="CAA9281098.1"/>
    </source>
</evidence>
<dbReference type="EMBL" id="CADCTP010000326">
    <property type="protein sequence ID" value="CAA9281098.1"/>
    <property type="molecule type" value="Genomic_DNA"/>
</dbReference>